<feature type="chain" id="PRO_5044552532" evidence="5">
    <location>
        <begin position="25"/>
        <end position="298"/>
    </location>
</feature>
<dbReference type="InterPro" id="IPR052612">
    <property type="entry name" value="ANP_Clearance_Receptor"/>
</dbReference>
<dbReference type="InterPro" id="IPR001828">
    <property type="entry name" value="ANF_lig-bd_rcpt"/>
</dbReference>
<dbReference type="EMBL" id="UZAJ01006609">
    <property type="protein sequence ID" value="VDO47806.1"/>
    <property type="molecule type" value="Genomic_DNA"/>
</dbReference>
<protein>
    <submittedName>
        <fullName evidence="9">ANF_receptor domain-containing protein</fullName>
    </submittedName>
</protein>
<feature type="domain" description="Receptor ligand binding region" evidence="6">
    <location>
        <begin position="94"/>
        <end position="232"/>
    </location>
</feature>
<proteinExistence type="predicted"/>
<reference evidence="9" key="1">
    <citation type="submission" date="2016-06" db="UniProtKB">
        <authorList>
            <consortium name="WormBaseParasite"/>
        </authorList>
    </citation>
    <scope>IDENTIFICATION</scope>
</reference>
<dbReference type="Gene3D" id="3.40.50.2300">
    <property type="match status" value="1"/>
</dbReference>
<feature type="signal peptide" evidence="5">
    <location>
        <begin position="1"/>
        <end position="24"/>
    </location>
</feature>
<name>A0A183HGZ0_9BILA</name>
<accession>A0A183HGZ0</accession>
<evidence type="ECO:0000259" key="6">
    <source>
        <dbReference type="Pfam" id="PF01094"/>
    </source>
</evidence>
<dbReference type="InterPro" id="IPR028082">
    <property type="entry name" value="Peripla_BP_I"/>
</dbReference>
<sequence>MAGIIEFLMLLYLIFFSSLLYSHSVQDNLIVKSQNLLRHLRQIQNLRFIQQFQQREPNRIVKVSAKHPMHILFPVPVKRGKVTKNPFGITMDLVQPVVDIALENVYHDKLVVEGSLKLHFKDTHLSDAHGPNVAINQLVASKLDCIIGYAFVYALAPVARMSPYWKSDTNNGIPVITTVGLTSNLDNKQEYKLLTRITSPYKVLTKAIRMVFDRMNWHKIAYIFHEQKYGTAKVNIPYGECYLQMASLQIQQYKGYRMDHNYFMFNELKFDRMQMLKILMKASESGNGLSFIFLKFQF</sequence>
<gene>
    <name evidence="7" type="ORF">OFLC_LOCUS6753</name>
</gene>
<evidence type="ECO:0000256" key="5">
    <source>
        <dbReference type="SAM" id="SignalP"/>
    </source>
</evidence>
<dbReference type="WBParaSite" id="OFLC_0000675101-mRNA-1">
    <property type="protein sequence ID" value="OFLC_0000675101-mRNA-1"/>
    <property type="gene ID" value="OFLC_0000675101"/>
</dbReference>
<evidence type="ECO:0000313" key="9">
    <source>
        <dbReference type="WBParaSite" id="OFLC_0000675101-mRNA-1"/>
    </source>
</evidence>
<evidence type="ECO:0000313" key="8">
    <source>
        <dbReference type="Proteomes" id="UP000267606"/>
    </source>
</evidence>
<evidence type="ECO:0000256" key="3">
    <source>
        <dbReference type="ARBA" id="ARBA00022989"/>
    </source>
</evidence>
<evidence type="ECO:0000256" key="4">
    <source>
        <dbReference type="ARBA" id="ARBA00023136"/>
    </source>
</evidence>
<dbReference type="AlphaFoldDB" id="A0A183HGZ0"/>
<dbReference type="Pfam" id="PF01094">
    <property type="entry name" value="ANF_receptor"/>
    <property type="match status" value="1"/>
</dbReference>
<reference evidence="7 8" key="2">
    <citation type="submission" date="2018-11" db="EMBL/GenBank/DDBJ databases">
        <authorList>
            <consortium name="Pathogen Informatics"/>
        </authorList>
    </citation>
    <scope>NUCLEOTIDE SEQUENCE [LARGE SCALE GENOMIC DNA]</scope>
</reference>
<organism evidence="9">
    <name type="scientific">Onchocerca flexuosa</name>
    <dbReference type="NCBI Taxonomy" id="387005"/>
    <lineage>
        <taxon>Eukaryota</taxon>
        <taxon>Metazoa</taxon>
        <taxon>Ecdysozoa</taxon>
        <taxon>Nematoda</taxon>
        <taxon>Chromadorea</taxon>
        <taxon>Rhabditida</taxon>
        <taxon>Spirurina</taxon>
        <taxon>Spiruromorpha</taxon>
        <taxon>Filarioidea</taxon>
        <taxon>Onchocercidae</taxon>
        <taxon>Onchocerca</taxon>
    </lineage>
</organism>
<dbReference type="GO" id="GO:0017046">
    <property type="term" value="F:peptide hormone binding"/>
    <property type="evidence" value="ECO:0007669"/>
    <property type="project" value="TreeGrafter"/>
</dbReference>
<keyword evidence="5" id="KW-0732">Signal</keyword>
<evidence type="ECO:0000256" key="1">
    <source>
        <dbReference type="ARBA" id="ARBA00004370"/>
    </source>
</evidence>
<evidence type="ECO:0000313" key="7">
    <source>
        <dbReference type="EMBL" id="VDO47806.1"/>
    </source>
</evidence>
<dbReference type="GO" id="GO:0016020">
    <property type="term" value="C:membrane"/>
    <property type="evidence" value="ECO:0007669"/>
    <property type="project" value="UniProtKB-SubCell"/>
</dbReference>
<keyword evidence="2" id="KW-0812">Transmembrane</keyword>
<comment type="subcellular location">
    <subcellularLocation>
        <location evidence="1">Membrane</location>
    </subcellularLocation>
</comment>
<dbReference type="PANTHER" id="PTHR44755:SF10">
    <property type="entry name" value="RECEPTOR LIGAND BINDING REGION DOMAIN-CONTAINING PROTEIN"/>
    <property type="match status" value="1"/>
</dbReference>
<dbReference type="PANTHER" id="PTHR44755">
    <property type="entry name" value="NATRIURETIC PEPTIDE RECEPTOR 3-RELATED"/>
    <property type="match status" value="1"/>
</dbReference>
<keyword evidence="3" id="KW-1133">Transmembrane helix</keyword>
<dbReference type="GO" id="GO:0038023">
    <property type="term" value="F:signaling receptor activity"/>
    <property type="evidence" value="ECO:0007669"/>
    <property type="project" value="TreeGrafter"/>
</dbReference>
<keyword evidence="8" id="KW-1185">Reference proteome</keyword>
<dbReference type="STRING" id="387005.A0A183HGZ0"/>
<dbReference type="Proteomes" id="UP000267606">
    <property type="component" value="Unassembled WGS sequence"/>
</dbReference>
<dbReference type="GO" id="GO:0007165">
    <property type="term" value="P:signal transduction"/>
    <property type="evidence" value="ECO:0007669"/>
    <property type="project" value="TreeGrafter"/>
</dbReference>
<evidence type="ECO:0000256" key="2">
    <source>
        <dbReference type="ARBA" id="ARBA00022692"/>
    </source>
</evidence>
<dbReference type="SUPFAM" id="SSF53822">
    <property type="entry name" value="Periplasmic binding protein-like I"/>
    <property type="match status" value="1"/>
</dbReference>
<keyword evidence="4" id="KW-0472">Membrane</keyword>